<accession>A0A9N9KYS7</accession>
<name>A0A9N9KYS7_9HELO</name>
<reference evidence="1" key="1">
    <citation type="submission" date="2021-07" db="EMBL/GenBank/DDBJ databases">
        <authorList>
            <person name="Durling M."/>
        </authorList>
    </citation>
    <scope>NUCLEOTIDE SEQUENCE</scope>
</reference>
<evidence type="ECO:0000313" key="1">
    <source>
        <dbReference type="EMBL" id="CAG8954452.1"/>
    </source>
</evidence>
<comment type="caution">
    <text evidence="1">The sequence shown here is derived from an EMBL/GenBank/DDBJ whole genome shotgun (WGS) entry which is preliminary data.</text>
</comment>
<dbReference type="OrthoDB" id="10305674at2759"/>
<protein>
    <submittedName>
        <fullName evidence="1">Uncharacterized protein</fullName>
    </submittedName>
</protein>
<keyword evidence="2" id="KW-1185">Reference proteome</keyword>
<gene>
    <name evidence="1" type="ORF">HYFRA_00006080</name>
</gene>
<proteinExistence type="predicted"/>
<evidence type="ECO:0000313" key="2">
    <source>
        <dbReference type="Proteomes" id="UP000696280"/>
    </source>
</evidence>
<dbReference type="EMBL" id="CAJVRL010000056">
    <property type="protein sequence ID" value="CAG8954452.1"/>
    <property type="molecule type" value="Genomic_DNA"/>
</dbReference>
<dbReference type="Proteomes" id="UP000696280">
    <property type="component" value="Unassembled WGS sequence"/>
</dbReference>
<organism evidence="1 2">
    <name type="scientific">Hymenoscyphus fraxineus</name>
    <dbReference type="NCBI Taxonomy" id="746836"/>
    <lineage>
        <taxon>Eukaryota</taxon>
        <taxon>Fungi</taxon>
        <taxon>Dikarya</taxon>
        <taxon>Ascomycota</taxon>
        <taxon>Pezizomycotina</taxon>
        <taxon>Leotiomycetes</taxon>
        <taxon>Helotiales</taxon>
        <taxon>Helotiaceae</taxon>
        <taxon>Hymenoscyphus</taxon>
    </lineage>
</organism>
<sequence>MSSAPMRSTQSTSVFGSLEIPGLADCNEYYGTIAHHISTNGTNNAGSYILLNSSTEDPLLIEALLLRTPSPQEIHAYEETFRFLRGEKIAFTPTRILTASLETPSTKPHFTTNRGRLFLHGIPLFLKKGFAVKSEIWIDPTKLTCLPIDTLRVSKPNKEGMVLGLDEESSVRLGELMTLYKGSEGAWKFVKGIRNAMGRKSELMRVNRWAEVEVVEAEIKGFLEQLKGLVGVVGDVKELEAKGVTWAGQLKGKDEIVEKEVRTHDEGAVFESFTEVRDSGKDDWVYLHRCGKEGASVKV</sequence>
<dbReference type="AlphaFoldDB" id="A0A9N9KYS7"/>